<dbReference type="InterPro" id="IPR001867">
    <property type="entry name" value="OmpR/PhoB-type_DNA-bd"/>
</dbReference>
<dbReference type="Pfam" id="PF13401">
    <property type="entry name" value="AAA_22"/>
    <property type="match status" value="1"/>
</dbReference>
<protein>
    <submittedName>
        <fullName evidence="5">Predicted ATPase</fullName>
    </submittedName>
</protein>
<keyword evidence="2 3" id="KW-0238">DNA-binding</keyword>
<dbReference type="InterPro" id="IPR011990">
    <property type="entry name" value="TPR-like_helical_dom_sf"/>
</dbReference>
<dbReference type="SMART" id="SM00862">
    <property type="entry name" value="Trans_reg_C"/>
    <property type="match status" value="1"/>
</dbReference>
<dbReference type="PANTHER" id="PTHR47691:SF3">
    <property type="entry name" value="HTH-TYPE TRANSCRIPTIONAL REGULATOR RV0890C-RELATED"/>
    <property type="match status" value="1"/>
</dbReference>
<evidence type="ECO:0000256" key="2">
    <source>
        <dbReference type="ARBA" id="ARBA00023125"/>
    </source>
</evidence>
<accession>A0A1I3GNW4</accession>
<dbReference type="Gene3D" id="1.25.40.10">
    <property type="entry name" value="Tetratricopeptide repeat domain"/>
    <property type="match status" value="2"/>
</dbReference>
<dbReference type="InterPro" id="IPR016032">
    <property type="entry name" value="Sig_transdc_resp-reg_C-effctor"/>
</dbReference>
<dbReference type="SMART" id="SM01043">
    <property type="entry name" value="BTAD"/>
    <property type="match status" value="1"/>
</dbReference>
<evidence type="ECO:0000256" key="3">
    <source>
        <dbReference type="PROSITE-ProRule" id="PRU01091"/>
    </source>
</evidence>
<sequence length="965" mass="105235">MHGAGLEFRILGPLEVLHGPDHVAVKAAKLRIVLAALLLDANRVVSVETLTDRLWGQDPPDGARNTLQNYVFRLRRLLGGAGTGTPLLTSHRGYLIEVTAGALDLDRFDVLLRRARTAATADEMEQASTLLREALRLWRGEPLLDVPSETLRRDVVPALRERRLDALQLRIEADLALGRHERVLAELQELTTAHPLRERFWAQRMLALYRSERRGEALCCYREARETLVSELGVDPGAELRELHQRMLSADPALVNAGDSKTSGNLPAEVTTFVGRQRQLAEIGRLLAAGRLVTLTGVGGVGKTRLARRTGAELASRFPGGVWLADLTALVEPRLLARTVAHALGARDQSARPSVDVLRDHLRDTRLLLVLDNCEHVVGAVATLVDTLLRACPGLRVLATSRQRLAVQGEHVLLVPPLPLPPATDPQAADTGPPLTDYDAVALLADRTAAAAPAFRIDRHNRALVVQLCRRLDGIPLAIELAAVRLSTLAIGEILDRLDDRFRLLADGTAQVTPRYHQTLHDVISWSYDLCTEPERLLWARLSVFSGGFDLEAAEAVCSGPDVPRRDVIDILAGLVHKSILGVSTRAARTRYRLLETVRQYGRQRLADLGLHDAVRRRHRDHYRRLAAGAAAGWCGPCEVEWLSRLRQELPNLRSALDFCITEPGQAAIGLEIAANLTRVRFWFFSSTIGEGRHWLERTHALSAPAAGALGTGAVAMLSWLSLVQGDKRATETFLADCRASAAEADPAAAYLEGVHALLVRGSVQAIPLLARAREMFRQAGARGDAHMATMFWAMACAFLGDRDTAVAAGDDYLAEAEASGAAWAYSWALWTLGLVELRNGVAARSAELFRESLRRQQDIDDRWGPAWGSEALAWAVSATGDHAFAAELLGAAGRLRRMTGVGLIGLRPFHDAHTEAEALARRALGAEEYESAYERGSRAGDVILFTCAGARNVADGDGDDRPSP</sequence>
<evidence type="ECO:0000259" key="4">
    <source>
        <dbReference type="PROSITE" id="PS51755"/>
    </source>
</evidence>
<dbReference type="Gene3D" id="1.10.10.10">
    <property type="entry name" value="Winged helix-like DNA-binding domain superfamily/Winged helix DNA-binding domain"/>
    <property type="match status" value="1"/>
</dbReference>
<dbReference type="AlphaFoldDB" id="A0A1I3GNW4"/>
<dbReference type="Pfam" id="PF25872">
    <property type="entry name" value="HTH_77"/>
    <property type="match status" value="1"/>
</dbReference>
<dbReference type="PRINTS" id="PR00364">
    <property type="entry name" value="DISEASERSIST"/>
</dbReference>
<dbReference type="InterPro" id="IPR036388">
    <property type="entry name" value="WH-like_DNA-bd_sf"/>
</dbReference>
<dbReference type="Proteomes" id="UP000199111">
    <property type="component" value="Unassembled WGS sequence"/>
</dbReference>
<evidence type="ECO:0000313" key="6">
    <source>
        <dbReference type="Proteomes" id="UP000199111"/>
    </source>
</evidence>
<dbReference type="CDD" id="cd15831">
    <property type="entry name" value="BTAD"/>
    <property type="match status" value="1"/>
</dbReference>
<proteinExistence type="inferred from homology"/>
<dbReference type="InterPro" id="IPR027417">
    <property type="entry name" value="P-loop_NTPase"/>
</dbReference>
<dbReference type="PANTHER" id="PTHR47691">
    <property type="entry name" value="REGULATOR-RELATED"/>
    <property type="match status" value="1"/>
</dbReference>
<dbReference type="GO" id="GO:0016887">
    <property type="term" value="F:ATP hydrolysis activity"/>
    <property type="evidence" value="ECO:0007669"/>
    <property type="project" value="InterPro"/>
</dbReference>
<dbReference type="GO" id="GO:0003677">
    <property type="term" value="F:DNA binding"/>
    <property type="evidence" value="ECO:0007669"/>
    <property type="project" value="UniProtKB-UniRule"/>
</dbReference>
<feature type="domain" description="OmpR/PhoB-type" evidence="4">
    <location>
        <begin position="1"/>
        <end position="98"/>
    </location>
</feature>
<dbReference type="GO" id="GO:0006355">
    <property type="term" value="P:regulation of DNA-templated transcription"/>
    <property type="evidence" value="ECO:0007669"/>
    <property type="project" value="InterPro"/>
</dbReference>
<dbReference type="EMBL" id="FOQY01000002">
    <property type="protein sequence ID" value="SFI25001.1"/>
    <property type="molecule type" value="Genomic_DNA"/>
</dbReference>
<dbReference type="InterPro" id="IPR005158">
    <property type="entry name" value="BTAD"/>
</dbReference>
<evidence type="ECO:0000313" key="5">
    <source>
        <dbReference type="EMBL" id="SFI25001.1"/>
    </source>
</evidence>
<organism evidence="5 6">
    <name type="scientific">Streptosporangium canum</name>
    <dbReference type="NCBI Taxonomy" id="324952"/>
    <lineage>
        <taxon>Bacteria</taxon>
        <taxon>Bacillati</taxon>
        <taxon>Actinomycetota</taxon>
        <taxon>Actinomycetes</taxon>
        <taxon>Streptosporangiales</taxon>
        <taxon>Streptosporangiaceae</taxon>
        <taxon>Streptosporangium</taxon>
    </lineage>
</organism>
<reference evidence="6" key="1">
    <citation type="submission" date="2016-10" db="EMBL/GenBank/DDBJ databases">
        <authorList>
            <person name="Varghese N."/>
            <person name="Submissions S."/>
        </authorList>
    </citation>
    <scope>NUCLEOTIDE SEQUENCE [LARGE SCALE GENOMIC DNA]</scope>
    <source>
        <strain evidence="6">CGMCC 4.2126</strain>
    </source>
</reference>
<dbReference type="Gene3D" id="3.40.50.300">
    <property type="entry name" value="P-loop containing nucleotide triphosphate hydrolases"/>
    <property type="match status" value="1"/>
</dbReference>
<dbReference type="SUPFAM" id="SSF46894">
    <property type="entry name" value="C-terminal effector domain of the bipartite response regulators"/>
    <property type="match status" value="1"/>
</dbReference>
<gene>
    <name evidence="5" type="ORF">SAMN05216275_102153</name>
</gene>
<name>A0A1I3GNW4_9ACTN</name>
<feature type="DNA-binding region" description="OmpR/PhoB-type" evidence="3">
    <location>
        <begin position="1"/>
        <end position="98"/>
    </location>
</feature>
<evidence type="ECO:0000256" key="1">
    <source>
        <dbReference type="ARBA" id="ARBA00005820"/>
    </source>
</evidence>
<dbReference type="InterPro" id="IPR058852">
    <property type="entry name" value="HTH_77"/>
</dbReference>
<dbReference type="SUPFAM" id="SSF52540">
    <property type="entry name" value="P-loop containing nucleoside triphosphate hydrolases"/>
    <property type="match status" value="1"/>
</dbReference>
<dbReference type="InterPro" id="IPR049945">
    <property type="entry name" value="AAA_22"/>
</dbReference>
<dbReference type="SUPFAM" id="SSF48452">
    <property type="entry name" value="TPR-like"/>
    <property type="match status" value="2"/>
</dbReference>
<dbReference type="Pfam" id="PF03704">
    <property type="entry name" value="BTAD"/>
    <property type="match status" value="1"/>
</dbReference>
<dbReference type="Pfam" id="PF00486">
    <property type="entry name" value="Trans_reg_C"/>
    <property type="match status" value="1"/>
</dbReference>
<keyword evidence="6" id="KW-1185">Reference proteome</keyword>
<dbReference type="PROSITE" id="PS51755">
    <property type="entry name" value="OMPR_PHOB"/>
    <property type="match status" value="1"/>
</dbReference>
<dbReference type="GO" id="GO:0000160">
    <property type="term" value="P:phosphorelay signal transduction system"/>
    <property type="evidence" value="ECO:0007669"/>
    <property type="project" value="InterPro"/>
</dbReference>
<comment type="similarity">
    <text evidence="1">Belongs to the AfsR/DnrI/RedD regulatory family.</text>
</comment>